<evidence type="ECO:0000313" key="2">
    <source>
        <dbReference type="EMBL" id="KAF7683068.1"/>
    </source>
</evidence>
<accession>A0ABQ7HY07</accession>
<gene>
    <name evidence="2" type="ORF">TCON_1718</name>
</gene>
<dbReference type="EMBL" id="SBIQ01000134">
    <property type="protein sequence ID" value="KAF7683068.1"/>
    <property type="molecule type" value="Genomic_DNA"/>
</dbReference>
<evidence type="ECO:0000256" key="1">
    <source>
        <dbReference type="SAM" id="Coils"/>
    </source>
</evidence>
<dbReference type="Proteomes" id="UP001516464">
    <property type="component" value="Unassembled WGS sequence"/>
</dbReference>
<sequence length="624" mass="71451">MAELTENMKNLFRRIKTWLSASEIEDSTSKRELVDDHVEARKKMRTAESDKIINNYNTLIKQFSDLGENTIQLECLDVLKSNLKKIVPEEMAEDVNMYTEVLKKVIREGENSVFTGEIEEAEEFLVRRFGRKSYNSFIRKAYKRILEAKRGHRVSYGILTPKYSDPKNIPGDIMARVRRGEWKIDKSIPSLVFGDIPTDEEEEYFSRTNISNIISDESESEELIEKCNFNDGKPYNCRKCIEKDIRMEFAKKEEELKSKELRFISDILNKEEELKWEYERRKRKEENIEDDGSKKQKVEAVINPNYGDTKINRNDITLTQGNKEGTFLIQEEKKTSPFVQVETKEIPSLFTTNEINMPVNQPPIKETDIFVKEPSLEATKEFNMPVKEESSSLFTPKEINMPAKNIFLNDNSSNYSQDSFINTNIKKEEDNSNTKPQTFGLPSFETNSSSISTSFNYFPTNTAFTPLSNAAISHPTPEKNGMNEYGGIAFNSNSSHSPVQPPIFTPMQTQTVESSTIQSDQPSILEFNTSKSLKDSIQKEQSPLLKVENNVLGMSTTWTPILDGKKGTDDNQHMFSGDISNIPPNVNPLTNITPVLLNNEDKQKIDFNASPSTAVKRKIFRPKK</sequence>
<reference evidence="2 3" key="1">
    <citation type="submission" date="2019-01" db="EMBL/GenBank/DDBJ databases">
        <title>Genomes sequencing and comparative genomics of infectious freshwater microsporidia, Cucumispora dikerogammari and Thelohania contejeani.</title>
        <authorList>
            <person name="Cormier A."/>
            <person name="Giraud I."/>
            <person name="Wattier R."/>
            <person name="Teixeira M."/>
            <person name="Grandjean F."/>
            <person name="Rigaud T."/>
            <person name="Cordaux R."/>
        </authorList>
    </citation>
    <scope>NUCLEOTIDE SEQUENCE [LARGE SCALE GENOMIC DNA]</scope>
    <source>
        <strain evidence="2">T1</strain>
        <tissue evidence="2">Spores</tissue>
    </source>
</reference>
<comment type="caution">
    <text evidence="2">The sequence shown here is derived from an EMBL/GenBank/DDBJ whole genome shotgun (WGS) entry which is preliminary data.</text>
</comment>
<proteinExistence type="predicted"/>
<protein>
    <submittedName>
        <fullName evidence="2">Uncharacterized protein</fullName>
    </submittedName>
</protein>
<feature type="coiled-coil region" evidence="1">
    <location>
        <begin position="1"/>
        <end position="50"/>
    </location>
</feature>
<keyword evidence="1" id="KW-0175">Coiled coil</keyword>
<name>A0ABQ7HY07_9MICR</name>
<organism evidence="2 3">
    <name type="scientific">Astathelohania contejeani</name>
    <dbReference type="NCBI Taxonomy" id="164912"/>
    <lineage>
        <taxon>Eukaryota</taxon>
        <taxon>Fungi</taxon>
        <taxon>Fungi incertae sedis</taxon>
        <taxon>Microsporidia</taxon>
        <taxon>Astathelohaniidae</taxon>
        <taxon>Astathelohania</taxon>
    </lineage>
</organism>
<keyword evidence="3" id="KW-1185">Reference proteome</keyword>
<evidence type="ECO:0000313" key="3">
    <source>
        <dbReference type="Proteomes" id="UP001516464"/>
    </source>
</evidence>